<dbReference type="EMBL" id="BAAAMU010000025">
    <property type="protein sequence ID" value="GAA1637672.1"/>
    <property type="molecule type" value="Genomic_DNA"/>
</dbReference>
<accession>A0ABP4RAM5</accession>
<sequence>MKKMRAKQLRDVLQRISGTDSLEMEILLNVIESKSHNAMPILDERDLEEAIGKTVEILEERNNALSQTAPDWIEVLSASEPRTGDRGAPSLSEFTFPAQSPRKGH</sequence>
<reference evidence="3" key="1">
    <citation type="journal article" date="2019" name="Int. J. Syst. Evol. Microbiol.">
        <title>The Global Catalogue of Microorganisms (GCM) 10K type strain sequencing project: providing services to taxonomists for standard genome sequencing and annotation.</title>
        <authorList>
            <consortium name="The Broad Institute Genomics Platform"/>
            <consortium name="The Broad Institute Genome Sequencing Center for Infectious Disease"/>
            <person name="Wu L."/>
            <person name="Ma J."/>
        </authorList>
    </citation>
    <scope>NUCLEOTIDE SEQUENCE [LARGE SCALE GENOMIC DNA]</scope>
    <source>
        <strain evidence="3">JCM 13929</strain>
    </source>
</reference>
<dbReference type="RefSeq" id="WP_346106497.1">
    <property type="nucleotide sequence ID" value="NZ_BAAAMU010000025.1"/>
</dbReference>
<name>A0ABP4RAM5_9ACTN</name>
<protein>
    <submittedName>
        <fullName evidence="2">Uncharacterized protein</fullName>
    </submittedName>
</protein>
<feature type="region of interest" description="Disordered" evidence="1">
    <location>
        <begin position="77"/>
        <end position="105"/>
    </location>
</feature>
<organism evidence="2 3">
    <name type="scientific">Nonomuraea maheshkhaliensis</name>
    <dbReference type="NCBI Taxonomy" id="419590"/>
    <lineage>
        <taxon>Bacteria</taxon>
        <taxon>Bacillati</taxon>
        <taxon>Actinomycetota</taxon>
        <taxon>Actinomycetes</taxon>
        <taxon>Streptosporangiales</taxon>
        <taxon>Streptosporangiaceae</taxon>
        <taxon>Nonomuraea</taxon>
    </lineage>
</organism>
<proteinExistence type="predicted"/>
<evidence type="ECO:0000313" key="2">
    <source>
        <dbReference type="EMBL" id="GAA1637672.1"/>
    </source>
</evidence>
<evidence type="ECO:0000256" key="1">
    <source>
        <dbReference type="SAM" id="MobiDB-lite"/>
    </source>
</evidence>
<keyword evidence="3" id="KW-1185">Reference proteome</keyword>
<dbReference type="Proteomes" id="UP001500064">
    <property type="component" value="Unassembled WGS sequence"/>
</dbReference>
<evidence type="ECO:0000313" key="3">
    <source>
        <dbReference type="Proteomes" id="UP001500064"/>
    </source>
</evidence>
<comment type="caution">
    <text evidence="2">The sequence shown here is derived from an EMBL/GenBank/DDBJ whole genome shotgun (WGS) entry which is preliminary data.</text>
</comment>
<gene>
    <name evidence="2" type="ORF">GCM10009733_038470</name>
</gene>